<reference evidence="6" key="1">
    <citation type="journal article" date="2019" name="Int. J. Syst. Evol. Microbiol.">
        <title>The Global Catalogue of Microorganisms (GCM) 10K type strain sequencing project: providing services to taxonomists for standard genome sequencing and annotation.</title>
        <authorList>
            <consortium name="The Broad Institute Genomics Platform"/>
            <consortium name="The Broad Institute Genome Sequencing Center for Infectious Disease"/>
            <person name="Wu L."/>
            <person name="Ma J."/>
        </authorList>
    </citation>
    <scope>NUCLEOTIDE SEQUENCE [LARGE SCALE GENOMIC DNA]</scope>
    <source>
        <strain evidence="6">JCM 10977</strain>
    </source>
</reference>
<feature type="domain" description="HTH hxlR-type" evidence="4">
    <location>
        <begin position="13"/>
        <end position="112"/>
    </location>
</feature>
<name>A0ABP4A8B1_9ACTN</name>
<evidence type="ECO:0000313" key="6">
    <source>
        <dbReference type="Proteomes" id="UP001500542"/>
    </source>
</evidence>
<organism evidence="5 6">
    <name type="scientific">Kribbella koreensis</name>
    <dbReference type="NCBI Taxonomy" id="57909"/>
    <lineage>
        <taxon>Bacteria</taxon>
        <taxon>Bacillati</taxon>
        <taxon>Actinomycetota</taxon>
        <taxon>Actinomycetes</taxon>
        <taxon>Propionibacteriales</taxon>
        <taxon>Kribbellaceae</taxon>
        <taxon>Kribbella</taxon>
    </lineage>
</organism>
<dbReference type="InterPro" id="IPR002577">
    <property type="entry name" value="HTH_HxlR"/>
</dbReference>
<sequence length="126" mass="13101">MDNGGCETFVADCRLRQATELIAHTWDPLVLMALRRGTTRRRDLLAGIGGVSDKVLSQALARLTKHGLITRTAVPADHRGVAYELTPTGSSLAAGPLAALAQWAADNGEAILPAAPATHAAPAARA</sequence>
<evidence type="ECO:0000256" key="2">
    <source>
        <dbReference type="ARBA" id="ARBA00023125"/>
    </source>
</evidence>
<dbReference type="Pfam" id="PF01638">
    <property type="entry name" value="HxlR"/>
    <property type="match status" value="1"/>
</dbReference>
<dbReference type="Proteomes" id="UP001500542">
    <property type="component" value="Unassembled WGS sequence"/>
</dbReference>
<gene>
    <name evidence="5" type="ORF">GCM10009554_17770</name>
</gene>
<evidence type="ECO:0000256" key="3">
    <source>
        <dbReference type="ARBA" id="ARBA00023163"/>
    </source>
</evidence>
<comment type="caution">
    <text evidence="5">The sequence shown here is derived from an EMBL/GenBank/DDBJ whole genome shotgun (WGS) entry which is preliminary data.</text>
</comment>
<accession>A0ABP4A8B1</accession>
<keyword evidence="1" id="KW-0805">Transcription regulation</keyword>
<evidence type="ECO:0000256" key="1">
    <source>
        <dbReference type="ARBA" id="ARBA00023015"/>
    </source>
</evidence>
<dbReference type="SUPFAM" id="SSF46785">
    <property type="entry name" value="Winged helix' DNA-binding domain"/>
    <property type="match status" value="1"/>
</dbReference>
<keyword evidence="6" id="KW-1185">Reference proteome</keyword>
<dbReference type="RefSeq" id="WP_343966823.1">
    <property type="nucleotide sequence ID" value="NZ_BAAAHK010000004.1"/>
</dbReference>
<dbReference type="InterPro" id="IPR036390">
    <property type="entry name" value="WH_DNA-bd_sf"/>
</dbReference>
<dbReference type="Gene3D" id="1.10.10.10">
    <property type="entry name" value="Winged helix-like DNA-binding domain superfamily/Winged helix DNA-binding domain"/>
    <property type="match status" value="1"/>
</dbReference>
<proteinExistence type="predicted"/>
<keyword evidence="3" id="KW-0804">Transcription</keyword>
<keyword evidence="2" id="KW-0238">DNA-binding</keyword>
<dbReference type="EMBL" id="BAAAHK010000004">
    <property type="protein sequence ID" value="GAA0932958.1"/>
    <property type="molecule type" value="Genomic_DNA"/>
</dbReference>
<protein>
    <submittedName>
        <fullName evidence="5">Helix-turn-helix domain-containing protein</fullName>
    </submittedName>
</protein>
<dbReference type="PROSITE" id="PS51118">
    <property type="entry name" value="HTH_HXLR"/>
    <property type="match status" value="1"/>
</dbReference>
<dbReference type="PANTHER" id="PTHR33204">
    <property type="entry name" value="TRANSCRIPTIONAL REGULATOR, MARR FAMILY"/>
    <property type="match status" value="1"/>
</dbReference>
<dbReference type="InterPro" id="IPR036388">
    <property type="entry name" value="WH-like_DNA-bd_sf"/>
</dbReference>
<dbReference type="PANTHER" id="PTHR33204:SF37">
    <property type="entry name" value="HTH-TYPE TRANSCRIPTIONAL REGULATOR YODB"/>
    <property type="match status" value="1"/>
</dbReference>
<evidence type="ECO:0000259" key="4">
    <source>
        <dbReference type="PROSITE" id="PS51118"/>
    </source>
</evidence>
<evidence type="ECO:0000313" key="5">
    <source>
        <dbReference type="EMBL" id="GAA0932958.1"/>
    </source>
</evidence>